<accession>A0A518D4Y6</accession>
<gene>
    <name evidence="2" type="ORF">Pla163_36930</name>
</gene>
<proteinExistence type="predicted"/>
<organism evidence="2 3">
    <name type="scientific">Rohdeia mirabilis</name>
    <dbReference type="NCBI Taxonomy" id="2528008"/>
    <lineage>
        <taxon>Bacteria</taxon>
        <taxon>Pseudomonadati</taxon>
        <taxon>Planctomycetota</taxon>
        <taxon>Planctomycetia</taxon>
        <taxon>Planctomycetia incertae sedis</taxon>
        <taxon>Rohdeia</taxon>
    </lineage>
</organism>
<evidence type="ECO:0000313" key="2">
    <source>
        <dbReference type="EMBL" id="QDU86542.1"/>
    </source>
</evidence>
<evidence type="ECO:0000256" key="1">
    <source>
        <dbReference type="SAM" id="Phobius"/>
    </source>
</evidence>
<keyword evidence="1" id="KW-0812">Transmembrane</keyword>
<dbReference type="EMBL" id="CP036290">
    <property type="protein sequence ID" value="QDU86542.1"/>
    <property type="molecule type" value="Genomic_DNA"/>
</dbReference>
<feature type="transmembrane region" description="Helical" evidence="1">
    <location>
        <begin position="20"/>
        <end position="38"/>
    </location>
</feature>
<keyword evidence="1" id="KW-0472">Membrane</keyword>
<evidence type="ECO:0000313" key="3">
    <source>
        <dbReference type="Proteomes" id="UP000319342"/>
    </source>
</evidence>
<name>A0A518D4Y6_9BACT</name>
<dbReference type="RefSeq" id="WP_145191977.1">
    <property type="nucleotide sequence ID" value="NZ_CP036290.1"/>
</dbReference>
<keyword evidence="3" id="KW-1185">Reference proteome</keyword>
<dbReference type="AlphaFoldDB" id="A0A518D4Y6"/>
<reference evidence="2 3" key="1">
    <citation type="submission" date="2019-02" db="EMBL/GenBank/DDBJ databases">
        <title>Deep-cultivation of Planctomycetes and their phenomic and genomic characterization uncovers novel biology.</title>
        <authorList>
            <person name="Wiegand S."/>
            <person name="Jogler M."/>
            <person name="Boedeker C."/>
            <person name="Pinto D."/>
            <person name="Vollmers J."/>
            <person name="Rivas-Marin E."/>
            <person name="Kohn T."/>
            <person name="Peeters S.H."/>
            <person name="Heuer A."/>
            <person name="Rast P."/>
            <person name="Oberbeckmann S."/>
            <person name="Bunk B."/>
            <person name="Jeske O."/>
            <person name="Meyerdierks A."/>
            <person name="Storesund J.E."/>
            <person name="Kallscheuer N."/>
            <person name="Luecker S."/>
            <person name="Lage O.M."/>
            <person name="Pohl T."/>
            <person name="Merkel B.J."/>
            <person name="Hornburger P."/>
            <person name="Mueller R.-W."/>
            <person name="Bruemmer F."/>
            <person name="Labrenz M."/>
            <person name="Spormann A.M."/>
            <person name="Op den Camp H."/>
            <person name="Overmann J."/>
            <person name="Amann R."/>
            <person name="Jetten M.S.M."/>
            <person name="Mascher T."/>
            <person name="Medema M.H."/>
            <person name="Devos D.P."/>
            <person name="Kaster A.-K."/>
            <person name="Ovreas L."/>
            <person name="Rohde M."/>
            <person name="Galperin M.Y."/>
            <person name="Jogler C."/>
        </authorList>
    </citation>
    <scope>NUCLEOTIDE SEQUENCE [LARGE SCALE GENOMIC DNA]</scope>
    <source>
        <strain evidence="2 3">Pla163</strain>
    </source>
</reference>
<protein>
    <submittedName>
        <fullName evidence="2">Uncharacterized protein</fullName>
    </submittedName>
</protein>
<sequence length="473" mass="51577">METDHESTEDERPRWTAGTWSVVTALGIAALIAIGIAVRRWPTPPIEGELVVEIERVEGNSVYYVVRNESFVRLGTSWHSWSELDPGHLVALDPDRELPNGFLCGNGMFLVSILLDPGESFHGTTEDWPGDRPMAIEVWMYELAPNAHRDAGTNPIVDVAVEIEDGARPIVVRSEPIGLAHVEPNGPAIESEDLAWTNWSGQRQVECRSASIVLTRVTGFTTDGFEREHHAANGLGTISDGVAFSVAVGAATVPPSAVVSIVLQDDGGSADTELERELRYAQLVAEAQESVGRSARYLGCTIDGTTRRAVFGGVQPNDFRAGLERIAQRYPQVAVSISEPAGEFAAARSDLLGGDSTSPRVPAIVDERRDAWWIERPFEATLRTTSVDDAKRLEAELRGAGWHVTTFFGTAKDPQRCTLYAERSSALDEPHIVELEETCAAHGARLEGWTAAFVPWDPTRCMPPEPTLADPPR</sequence>
<dbReference type="Proteomes" id="UP000319342">
    <property type="component" value="Chromosome"/>
</dbReference>
<keyword evidence="1" id="KW-1133">Transmembrane helix</keyword>
<dbReference type="OrthoDB" id="5526311at2"/>